<dbReference type="AlphaFoldDB" id="A0A0C9X601"/>
<feature type="non-terminal residue" evidence="1">
    <location>
        <position position="1"/>
    </location>
</feature>
<feature type="non-terminal residue" evidence="1">
    <location>
        <position position="76"/>
    </location>
</feature>
<dbReference type="HOGENOM" id="CLU_179474_1_0_1"/>
<reference evidence="1 2" key="1">
    <citation type="submission" date="2014-04" db="EMBL/GenBank/DDBJ databases">
        <authorList>
            <consortium name="DOE Joint Genome Institute"/>
            <person name="Kuo A."/>
            <person name="Kohler A."/>
            <person name="Nagy L.G."/>
            <person name="Floudas D."/>
            <person name="Copeland A."/>
            <person name="Barry K.W."/>
            <person name="Cichocki N."/>
            <person name="Veneault-Fourrey C."/>
            <person name="LaButti K."/>
            <person name="Lindquist E.A."/>
            <person name="Lipzen A."/>
            <person name="Lundell T."/>
            <person name="Morin E."/>
            <person name="Murat C."/>
            <person name="Sun H."/>
            <person name="Tunlid A."/>
            <person name="Henrissat B."/>
            <person name="Grigoriev I.V."/>
            <person name="Hibbett D.S."/>
            <person name="Martin F."/>
            <person name="Nordberg H.P."/>
            <person name="Cantor M.N."/>
            <person name="Hua S.X."/>
        </authorList>
    </citation>
    <scope>NUCLEOTIDE SEQUENCE [LARGE SCALE GENOMIC DNA]</scope>
    <source>
        <strain evidence="1 2">LaAM-08-1</strain>
    </source>
</reference>
<evidence type="ECO:0000313" key="1">
    <source>
        <dbReference type="EMBL" id="KIJ91902.1"/>
    </source>
</evidence>
<dbReference type="STRING" id="1095629.A0A0C9X601"/>
<sequence>TFVTKKYKPVAKKIRPVYTDVPEKFRIIRDIKGDPLATLPILSPHPPPFAPYGRYTTERREVIDKCHPPGFLLPEE</sequence>
<dbReference type="OrthoDB" id="2941157at2759"/>
<dbReference type="EMBL" id="KN838956">
    <property type="protein sequence ID" value="KIJ91902.1"/>
    <property type="molecule type" value="Genomic_DNA"/>
</dbReference>
<dbReference type="Proteomes" id="UP000054477">
    <property type="component" value="Unassembled WGS sequence"/>
</dbReference>
<name>A0A0C9X601_9AGAR</name>
<keyword evidence="2" id="KW-1185">Reference proteome</keyword>
<proteinExistence type="predicted"/>
<evidence type="ECO:0000313" key="2">
    <source>
        <dbReference type="Proteomes" id="UP000054477"/>
    </source>
</evidence>
<organism evidence="1 2">
    <name type="scientific">Laccaria amethystina LaAM-08-1</name>
    <dbReference type="NCBI Taxonomy" id="1095629"/>
    <lineage>
        <taxon>Eukaryota</taxon>
        <taxon>Fungi</taxon>
        <taxon>Dikarya</taxon>
        <taxon>Basidiomycota</taxon>
        <taxon>Agaricomycotina</taxon>
        <taxon>Agaricomycetes</taxon>
        <taxon>Agaricomycetidae</taxon>
        <taxon>Agaricales</taxon>
        <taxon>Agaricineae</taxon>
        <taxon>Hydnangiaceae</taxon>
        <taxon>Laccaria</taxon>
    </lineage>
</organism>
<protein>
    <submittedName>
        <fullName evidence="1">Uncharacterized protein</fullName>
    </submittedName>
</protein>
<gene>
    <name evidence="1" type="ORF">K443DRAFT_61188</name>
</gene>
<accession>A0A0C9X601</accession>
<reference evidence="2" key="2">
    <citation type="submission" date="2015-01" db="EMBL/GenBank/DDBJ databases">
        <title>Evolutionary Origins and Diversification of the Mycorrhizal Mutualists.</title>
        <authorList>
            <consortium name="DOE Joint Genome Institute"/>
            <consortium name="Mycorrhizal Genomics Consortium"/>
            <person name="Kohler A."/>
            <person name="Kuo A."/>
            <person name="Nagy L.G."/>
            <person name="Floudas D."/>
            <person name="Copeland A."/>
            <person name="Barry K.W."/>
            <person name="Cichocki N."/>
            <person name="Veneault-Fourrey C."/>
            <person name="LaButti K."/>
            <person name="Lindquist E.A."/>
            <person name="Lipzen A."/>
            <person name="Lundell T."/>
            <person name="Morin E."/>
            <person name="Murat C."/>
            <person name="Riley R."/>
            <person name="Ohm R."/>
            <person name="Sun H."/>
            <person name="Tunlid A."/>
            <person name="Henrissat B."/>
            <person name="Grigoriev I.V."/>
            <person name="Hibbett D.S."/>
            <person name="Martin F."/>
        </authorList>
    </citation>
    <scope>NUCLEOTIDE SEQUENCE [LARGE SCALE GENOMIC DNA]</scope>
    <source>
        <strain evidence="2">LaAM-08-1</strain>
    </source>
</reference>